<dbReference type="SUPFAM" id="SSF159894">
    <property type="entry name" value="YgaC/TfoX-N like"/>
    <property type="match status" value="1"/>
</dbReference>
<evidence type="ECO:0000259" key="3">
    <source>
        <dbReference type="Pfam" id="PF04994"/>
    </source>
</evidence>
<dbReference type="Pfam" id="PF04994">
    <property type="entry name" value="TfoX_C"/>
    <property type="match status" value="1"/>
</dbReference>
<name>A0A495RCN5_9GAMM</name>
<dbReference type="AlphaFoldDB" id="A0A495RCN5"/>
<organism evidence="4 5">
    <name type="scientific">Orbus hercynius</name>
    <dbReference type="NCBI Taxonomy" id="593135"/>
    <lineage>
        <taxon>Bacteria</taxon>
        <taxon>Pseudomonadati</taxon>
        <taxon>Pseudomonadota</taxon>
        <taxon>Gammaproteobacteria</taxon>
        <taxon>Orbales</taxon>
        <taxon>Orbaceae</taxon>
        <taxon>Orbus</taxon>
    </lineage>
</organism>
<feature type="domain" description="TfoX N-terminal" evidence="2">
    <location>
        <begin position="21"/>
        <end position="105"/>
    </location>
</feature>
<dbReference type="Proteomes" id="UP000278542">
    <property type="component" value="Unassembled WGS sequence"/>
</dbReference>
<dbReference type="InterPro" id="IPR047525">
    <property type="entry name" value="TfoX-like"/>
</dbReference>
<feature type="transmembrane region" description="Helical" evidence="1">
    <location>
        <begin position="21"/>
        <end position="46"/>
    </location>
</feature>
<keyword evidence="1" id="KW-1133">Transmembrane helix</keyword>
<evidence type="ECO:0000313" key="4">
    <source>
        <dbReference type="EMBL" id="RKS85050.1"/>
    </source>
</evidence>
<evidence type="ECO:0000313" key="5">
    <source>
        <dbReference type="Proteomes" id="UP000278542"/>
    </source>
</evidence>
<protein>
    <submittedName>
        <fullName evidence="4">Regulator of competence-specific genes</fullName>
    </submittedName>
</protein>
<dbReference type="EMBL" id="RBWY01000003">
    <property type="protein sequence ID" value="RKS85050.1"/>
    <property type="molecule type" value="Genomic_DNA"/>
</dbReference>
<dbReference type="Gene3D" id="1.10.150.20">
    <property type="entry name" value="5' to 3' exonuclease, C-terminal subdomain"/>
    <property type="match status" value="1"/>
</dbReference>
<comment type="caution">
    <text evidence="4">The sequence shown here is derived from an EMBL/GenBank/DDBJ whole genome shotgun (WGS) entry which is preliminary data.</text>
</comment>
<feature type="domain" description="TfoX C-terminal" evidence="3">
    <location>
        <begin position="120"/>
        <end position="198"/>
    </location>
</feature>
<dbReference type="RefSeq" id="WP_121145210.1">
    <property type="nucleotide sequence ID" value="NZ_RBWY01000003.1"/>
</dbReference>
<dbReference type="GO" id="GO:0030420">
    <property type="term" value="P:establishment of competence for transformation"/>
    <property type="evidence" value="ECO:0007669"/>
    <property type="project" value="InterPro"/>
</dbReference>
<evidence type="ECO:0000259" key="2">
    <source>
        <dbReference type="Pfam" id="PF04993"/>
    </source>
</evidence>
<dbReference type="Gene3D" id="3.30.1460.30">
    <property type="entry name" value="YgaC/TfoX-N like chaperone"/>
    <property type="match status" value="1"/>
</dbReference>
<dbReference type="PIRSF" id="PIRSF028788">
    <property type="entry name" value="TfoX_Sxy"/>
    <property type="match status" value="1"/>
</dbReference>
<dbReference type="InterPro" id="IPR026256">
    <property type="entry name" value="TfoX-like_gammaprotbact"/>
</dbReference>
<dbReference type="Pfam" id="PF04993">
    <property type="entry name" value="TfoX_N"/>
    <property type="match status" value="1"/>
</dbReference>
<dbReference type="OrthoDB" id="4225809at2"/>
<reference evidence="4 5" key="1">
    <citation type="submission" date="2018-10" db="EMBL/GenBank/DDBJ databases">
        <title>Genomic Encyclopedia of Type Strains, Phase IV (KMG-IV): sequencing the most valuable type-strain genomes for metagenomic binning, comparative biology and taxonomic classification.</title>
        <authorList>
            <person name="Goeker M."/>
        </authorList>
    </citation>
    <scope>NUCLEOTIDE SEQUENCE [LARGE SCALE GENOMIC DNA]</scope>
    <source>
        <strain evidence="4 5">DSM 22228</strain>
    </source>
</reference>
<keyword evidence="1" id="KW-0472">Membrane</keyword>
<dbReference type="InterPro" id="IPR007076">
    <property type="entry name" value="TfoX_N"/>
</dbReference>
<dbReference type="PANTHER" id="PTHR36121:SF1">
    <property type="entry name" value="PROTEIN SXY"/>
    <property type="match status" value="1"/>
</dbReference>
<proteinExistence type="predicted"/>
<sequence length="211" mass="24584">MKEYDKNILDKLSSLFPREEVNHITIIPLFGGSGVCWNAVIFAWIYDNQLYVKGHPDYLAMFTELTMPPLSFNLGVTVKLLQYYQITPPLWRNKEKLVEIINMVIEYAYSTKVSQCRVKEERIKDLPNMTLSLERSLFRVGIINLDAFRHSGTFESYFKLKQYNKSLSKNVLYILHSALQGLHVATLTNEQKNAIKKEYNHFVASLRESPR</sequence>
<keyword evidence="1" id="KW-0812">Transmembrane</keyword>
<evidence type="ECO:0000256" key="1">
    <source>
        <dbReference type="SAM" id="Phobius"/>
    </source>
</evidence>
<gene>
    <name evidence="4" type="ORF">DES39_1549</name>
</gene>
<keyword evidence="5" id="KW-1185">Reference proteome</keyword>
<accession>A0A495RCN5</accession>
<dbReference type="InterPro" id="IPR007077">
    <property type="entry name" value="TfoX_C"/>
</dbReference>
<dbReference type="PANTHER" id="PTHR36121">
    <property type="entry name" value="PROTEIN SXY"/>
    <property type="match status" value="1"/>
</dbReference>